<gene>
    <name evidence="3" type="ORF">I7I53_05286</name>
</gene>
<keyword evidence="2" id="KW-0472">Membrane</keyword>
<reference evidence="3" key="1">
    <citation type="submission" date="2021-01" db="EMBL/GenBank/DDBJ databases">
        <title>Chromosome-level genome assembly of a human fungal pathogen reveals clustering of transcriptionally co-regulated genes.</title>
        <authorList>
            <person name="Voorhies M."/>
            <person name="Cohen S."/>
            <person name="Shea T.P."/>
            <person name="Petrus S."/>
            <person name="Munoz J.F."/>
            <person name="Poplawski S."/>
            <person name="Goldman W.E."/>
            <person name="Michael T."/>
            <person name="Cuomo C.A."/>
            <person name="Sil A."/>
            <person name="Beyhan S."/>
        </authorList>
    </citation>
    <scope>NUCLEOTIDE SEQUENCE</scope>
    <source>
        <strain evidence="3">H88</strain>
    </source>
</reference>
<protein>
    <submittedName>
        <fullName evidence="3">PcbC domain-containing protein</fullName>
    </submittedName>
</protein>
<name>A0A8A1LS91_AJEC8</name>
<evidence type="ECO:0000256" key="2">
    <source>
        <dbReference type="SAM" id="Phobius"/>
    </source>
</evidence>
<accession>A0A8A1LS91</accession>
<evidence type="ECO:0000313" key="4">
    <source>
        <dbReference type="Proteomes" id="UP000663419"/>
    </source>
</evidence>
<dbReference type="AlphaFoldDB" id="A0A8A1LS91"/>
<feature type="compositionally biased region" description="Basic residues" evidence="1">
    <location>
        <begin position="53"/>
        <end position="65"/>
    </location>
</feature>
<dbReference type="Proteomes" id="UP000663419">
    <property type="component" value="Chromosome 5"/>
</dbReference>
<keyword evidence="2" id="KW-0812">Transmembrane</keyword>
<keyword evidence="2" id="KW-1133">Transmembrane helix</keyword>
<dbReference type="EMBL" id="CP069106">
    <property type="protein sequence ID" value="QSS56926.1"/>
    <property type="molecule type" value="Genomic_DNA"/>
</dbReference>
<organism evidence="3 4">
    <name type="scientific">Ajellomyces capsulatus (strain H88)</name>
    <name type="common">Darling's disease fungus</name>
    <name type="synonym">Histoplasma capsulatum</name>
    <dbReference type="NCBI Taxonomy" id="544711"/>
    <lineage>
        <taxon>Eukaryota</taxon>
        <taxon>Fungi</taxon>
        <taxon>Dikarya</taxon>
        <taxon>Ascomycota</taxon>
        <taxon>Pezizomycotina</taxon>
        <taxon>Eurotiomycetes</taxon>
        <taxon>Eurotiomycetidae</taxon>
        <taxon>Onygenales</taxon>
        <taxon>Ajellomycetaceae</taxon>
        <taxon>Histoplasma</taxon>
    </lineage>
</organism>
<evidence type="ECO:0000313" key="3">
    <source>
        <dbReference type="EMBL" id="QSS56926.1"/>
    </source>
</evidence>
<feature type="region of interest" description="Disordered" evidence="1">
    <location>
        <begin position="36"/>
        <end position="95"/>
    </location>
</feature>
<evidence type="ECO:0000256" key="1">
    <source>
        <dbReference type="SAM" id="MobiDB-lite"/>
    </source>
</evidence>
<sequence>MWSGTGMVVVMTMTATMMTTTTVMLMVMMTGAPRTLTTAASPVSPPPCSSTKRQIRPLHSHRHQQQHLAASPNYRIPRTRRPGCTSARARDRSSR</sequence>
<proteinExistence type="predicted"/>
<dbReference type="VEuPathDB" id="FungiDB:I7I53_05286"/>
<feature type="transmembrane region" description="Helical" evidence="2">
    <location>
        <begin position="6"/>
        <end position="27"/>
    </location>
</feature>